<dbReference type="RefSeq" id="WP_143091655.1">
    <property type="nucleotide sequence ID" value="NZ_FOFV01000008.1"/>
</dbReference>
<dbReference type="AlphaFoldDB" id="A0A1H9NML8"/>
<evidence type="ECO:0000256" key="1">
    <source>
        <dbReference type="SAM" id="MobiDB-lite"/>
    </source>
</evidence>
<gene>
    <name evidence="2" type="ORF">SAMN04488000_108207</name>
</gene>
<organism evidence="2 3">
    <name type="scientific">Lentzea albida</name>
    <dbReference type="NCBI Taxonomy" id="65499"/>
    <lineage>
        <taxon>Bacteria</taxon>
        <taxon>Bacillati</taxon>
        <taxon>Actinomycetota</taxon>
        <taxon>Actinomycetes</taxon>
        <taxon>Pseudonocardiales</taxon>
        <taxon>Pseudonocardiaceae</taxon>
        <taxon>Lentzea</taxon>
    </lineage>
</organism>
<protein>
    <submittedName>
        <fullName evidence="2">Uncharacterized protein</fullName>
    </submittedName>
</protein>
<keyword evidence="3" id="KW-1185">Reference proteome</keyword>
<feature type="region of interest" description="Disordered" evidence="1">
    <location>
        <begin position="32"/>
        <end position="124"/>
    </location>
</feature>
<proteinExistence type="predicted"/>
<feature type="compositionally biased region" description="Low complexity" evidence="1">
    <location>
        <begin position="89"/>
        <end position="100"/>
    </location>
</feature>
<dbReference type="STRING" id="65499.SAMN04488000_108207"/>
<sequence>MLTRKALWIPALASAALLIVLGVAGWSFDSSPISSPTSGGSQNTSGNQSVSIVPTPDVADISVKTSSSSTSTTTTPKTTQPKPPPAQPPAATQQPPATTSEPPPQQGLLVNEGARCDPEGANGIGLLGEKLVCRKDPQRGDRLRWQKA</sequence>
<dbReference type="EMBL" id="FOFV01000008">
    <property type="protein sequence ID" value="SER36623.1"/>
    <property type="molecule type" value="Genomic_DNA"/>
</dbReference>
<accession>A0A1H9NML8</accession>
<dbReference type="Proteomes" id="UP000199503">
    <property type="component" value="Unassembled WGS sequence"/>
</dbReference>
<evidence type="ECO:0000313" key="3">
    <source>
        <dbReference type="Proteomes" id="UP000199503"/>
    </source>
</evidence>
<dbReference type="OrthoDB" id="3699720at2"/>
<evidence type="ECO:0000313" key="2">
    <source>
        <dbReference type="EMBL" id="SER36623.1"/>
    </source>
</evidence>
<feature type="compositionally biased region" description="Low complexity" evidence="1">
    <location>
        <begin position="32"/>
        <end position="51"/>
    </location>
</feature>
<feature type="compositionally biased region" description="Low complexity" evidence="1">
    <location>
        <begin position="64"/>
        <end position="80"/>
    </location>
</feature>
<reference evidence="3" key="1">
    <citation type="submission" date="2016-10" db="EMBL/GenBank/DDBJ databases">
        <authorList>
            <person name="Varghese N."/>
            <person name="Submissions S."/>
        </authorList>
    </citation>
    <scope>NUCLEOTIDE SEQUENCE [LARGE SCALE GENOMIC DNA]</scope>
    <source>
        <strain evidence="3">DSM 44437</strain>
    </source>
</reference>
<name>A0A1H9NML8_9PSEU</name>